<dbReference type="SMART" id="SM00955">
    <property type="entry name" value="RNB"/>
    <property type="match status" value="1"/>
</dbReference>
<dbReference type="Pfam" id="PF17849">
    <property type="entry name" value="OB_Dis3"/>
    <property type="match status" value="1"/>
</dbReference>
<gene>
    <name evidence="3" type="ORF">SCF082_LOCUS2799</name>
</gene>
<name>A0ABP0HS81_9DINO</name>
<dbReference type="InterPro" id="IPR041505">
    <property type="entry name" value="Dis3_CSD2"/>
</dbReference>
<evidence type="ECO:0000259" key="2">
    <source>
        <dbReference type="SMART" id="SM00955"/>
    </source>
</evidence>
<feature type="region of interest" description="Disordered" evidence="1">
    <location>
        <begin position="1"/>
        <end position="119"/>
    </location>
</feature>
<evidence type="ECO:0000256" key="1">
    <source>
        <dbReference type="SAM" id="MobiDB-lite"/>
    </source>
</evidence>
<dbReference type="InterPro" id="IPR050180">
    <property type="entry name" value="RNR_Ribonuclease"/>
</dbReference>
<dbReference type="PANTHER" id="PTHR23355">
    <property type="entry name" value="RIBONUCLEASE"/>
    <property type="match status" value="1"/>
</dbReference>
<dbReference type="Gene3D" id="2.40.50.690">
    <property type="match status" value="1"/>
</dbReference>
<dbReference type="InterPro" id="IPR022966">
    <property type="entry name" value="RNase_II/R_CS"/>
</dbReference>
<dbReference type="PROSITE" id="PS01175">
    <property type="entry name" value="RIBONUCLEASE_II"/>
    <property type="match status" value="1"/>
</dbReference>
<dbReference type="EMBL" id="CAXAMM010001381">
    <property type="protein sequence ID" value="CAK8991760.1"/>
    <property type="molecule type" value="Genomic_DNA"/>
</dbReference>
<dbReference type="InterPro" id="IPR001900">
    <property type="entry name" value="RNase_II/R"/>
</dbReference>
<protein>
    <submittedName>
        <fullName evidence="3">DIS3-like exonuclease 2</fullName>
    </submittedName>
</protein>
<comment type="caution">
    <text evidence="3">The sequence shown here is derived from an EMBL/GenBank/DDBJ whole genome shotgun (WGS) entry which is preliminary data.</text>
</comment>
<reference evidence="3 4" key="1">
    <citation type="submission" date="2024-02" db="EMBL/GenBank/DDBJ databases">
        <authorList>
            <person name="Chen Y."/>
            <person name="Shah S."/>
            <person name="Dougan E. K."/>
            <person name="Thang M."/>
            <person name="Chan C."/>
        </authorList>
    </citation>
    <scope>NUCLEOTIDE SEQUENCE [LARGE SCALE GENOMIC DNA]</scope>
</reference>
<sequence length="1462" mass="163992">MQGLDPRPTFQEDSEAPEAPSKHPTALGPRKECTFSEVASSPSGVPKVSTCDGSPPVNPAEDLLDLSEPKEDQFNSRPWPDLVQILAASSNPPTYRSEHRPDADGIPDAPPSRRESQLDTKTWLELQKEEEKLLDQLPRFEQLLDEQPDPEDTEVKLTFSTYEMEDALHEGLVQEDSGQEDVQAMAILPNAFVTLRQSQQPSHAPSTFAITSKPALPAFSLVSEEQSGSHSLSFGLGLGVLALAGRRHLSSAKAGRRKGSNCVVMQATSTSTSTAETTTKKEGKELAKKSEVPADLDWSQVSSQWEVDCFSRPVNRDGKKMWESSCQVFHGLFDSHLDSAAIEAGLADGSLIRGTLRASSTKVSMAFVRAEGSKSQDREWVVRGSKNRNRAVHGDKVIIQPVLYGRRDEDSSSEEELPEAIPASDSDEEVVFVKPNVAGSAAKGREEQEVQMAKVVTWTHGFILQLHANPVAIAEKKGQGRVIVCTLHPERPKKEEVLPEDNFVKAIPTDKRLPGMLLQINNVTRKVLKLPGKLDPFQLWPLQITTWNEFSKQPLAKLQGQCLGRAGSLEAEEKHALIANELDSHDVDFCEDELDEVDEIVRKAQENFSSEVPNRMDLRASRIFTIDPATAKDLDDAIHVDDVPHKNQIEVGVHIADVAHFLKLGTITDQEAQRRSTSVYLIGRVLPMLPHGLCNHLCSLNPNEPKLSFSAFFRLCKRTGQLIQDPAPWFAKTAICSVCRLNYDQAQDVIDDIEIEEENRPSVHGGYTWQQIKDDIKLLYDVCGKVRMGRLNGGALTISKTKMIFHTMNSEDGIPTGYHLESHSASHWVIEELMLLANRCVATRLAHSELSDFSVLRNHKPPEVKKSQQLQKLMRENLGIRDFDMSNATAIYRSCQKIYETHGKMLGLCVEMMIMRAGMQQAEYFVYGADEGEDEVCPHHFALNFDYYTHFTSPIRRYPDVMVHRVLCALLDRQLEAKEGEEGEETRYFQTREEAQEEVQICNTKRLNSRRCQEQLDRSVFCIFLRSMKSWFYTVGTVLALNRNAKDGDGIVVYCSQLGRESKVALRSDGGEGEEGEDKEGRGAGKGLQVQLFMNGVNDELMLPKNWEWQGRGAVQITWKSPRDESEQIQKLQMLSCVPIVIIPTNTVPIDYAIFFVSPFHEKFESVKQEVSSNEVDGFAWTEEDEEGVEICYDEALEEQGQTAGVPALSSSSQCCVRTLTIRFFRKVMKNMLIVALNAVKDTMPQYMEKCKILPSRNCHMLRLWLSYREREVYPKMIGYAAPAKKKTTSVQTSMVKMAYENLPERLRFSRYALTAIELGALARVKPGQLPGNLARIPPGFSDNAQVWGVIIFTSRADIICSTLRSMEMAAVRIDLETDELLLELDIDTTYKICKINMEEKENYLKFERAKRQLGGFHFVAVHDIVTGGEPLLPIEADDMGPGEGCITGLWTLIDYSIQDED</sequence>
<dbReference type="PANTHER" id="PTHR23355:SF9">
    <property type="entry name" value="DIS3-LIKE EXONUCLEASE 2"/>
    <property type="match status" value="1"/>
</dbReference>
<keyword evidence="4" id="KW-1185">Reference proteome</keyword>
<dbReference type="SUPFAM" id="SSF50249">
    <property type="entry name" value="Nucleic acid-binding proteins"/>
    <property type="match status" value="2"/>
</dbReference>
<organism evidence="3 4">
    <name type="scientific">Durusdinium trenchii</name>
    <dbReference type="NCBI Taxonomy" id="1381693"/>
    <lineage>
        <taxon>Eukaryota</taxon>
        <taxon>Sar</taxon>
        <taxon>Alveolata</taxon>
        <taxon>Dinophyceae</taxon>
        <taxon>Suessiales</taxon>
        <taxon>Symbiodiniaceae</taxon>
        <taxon>Durusdinium</taxon>
    </lineage>
</organism>
<dbReference type="Pfam" id="PF20429">
    <property type="entry name" value="Tab2-like_C"/>
    <property type="match status" value="1"/>
</dbReference>
<dbReference type="Pfam" id="PF00773">
    <property type="entry name" value="RNB"/>
    <property type="match status" value="1"/>
</dbReference>
<dbReference type="InterPro" id="IPR046761">
    <property type="entry name" value="Tab2-like_C"/>
</dbReference>
<feature type="domain" description="RNB" evidence="2">
    <location>
        <begin position="615"/>
        <end position="973"/>
    </location>
</feature>
<evidence type="ECO:0000313" key="3">
    <source>
        <dbReference type="EMBL" id="CAK8991760.1"/>
    </source>
</evidence>
<accession>A0ABP0HS81</accession>
<feature type="region of interest" description="Disordered" evidence="1">
    <location>
        <begin position="406"/>
        <end position="425"/>
    </location>
</feature>
<proteinExistence type="predicted"/>
<dbReference type="Proteomes" id="UP001642464">
    <property type="component" value="Unassembled WGS sequence"/>
</dbReference>
<dbReference type="InterPro" id="IPR012340">
    <property type="entry name" value="NA-bd_OB-fold"/>
</dbReference>
<evidence type="ECO:0000313" key="4">
    <source>
        <dbReference type="Proteomes" id="UP001642464"/>
    </source>
</evidence>